<dbReference type="AlphaFoldDB" id="A0A387HJF8"/>
<accession>A0A387HJF8</accession>
<protein>
    <recommendedName>
        <fullName evidence="3">PknH-like extracellular domain-containing protein</fullName>
    </recommendedName>
</protein>
<evidence type="ECO:0000313" key="2">
    <source>
        <dbReference type="Proteomes" id="UP000271554"/>
    </source>
</evidence>
<reference evidence="1 2" key="1">
    <citation type="submission" date="2018-10" db="EMBL/GenBank/DDBJ databases">
        <title>Relationship between Morphology and Antimicrobial Activity in Streptomyces.</title>
        <authorList>
            <person name="Kang H.J."/>
            <person name="Kim S.B."/>
        </authorList>
    </citation>
    <scope>NUCLEOTIDE SEQUENCE [LARGE SCALE GENOMIC DNA]</scope>
    <source>
        <strain evidence="1 2">BH38</strain>
    </source>
</reference>
<dbReference type="Proteomes" id="UP000271554">
    <property type="component" value="Chromosome"/>
</dbReference>
<name>A0A387HJF8_9ACTN</name>
<evidence type="ECO:0000313" key="1">
    <source>
        <dbReference type="EMBL" id="AYG80878.1"/>
    </source>
</evidence>
<dbReference type="EMBL" id="CP032698">
    <property type="protein sequence ID" value="AYG80878.1"/>
    <property type="molecule type" value="Genomic_DNA"/>
</dbReference>
<proteinExistence type="predicted"/>
<gene>
    <name evidence="1" type="ORF">DWB77_03016</name>
</gene>
<keyword evidence="2" id="KW-1185">Reference proteome</keyword>
<dbReference type="RefSeq" id="WP_162952536.1">
    <property type="nucleotide sequence ID" value="NZ_CP032698.1"/>
</dbReference>
<organism evidence="1 2">
    <name type="scientific">Streptomyces hundungensis</name>
    <dbReference type="NCBI Taxonomy" id="1077946"/>
    <lineage>
        <taxon>Bacteria</taxon>
        <taxon>Bacillati</taxon>
        <taxon>Actinomycetota</taxon>
        <taxon>Actinomycetes</taxon>
        <taxon>Kitasatosporales</taxon>
        <taxon>Streptomycetaceae</taxon>
        <taxon>Streptomyces</taxon>
    </lineage>
</organism>
<evidence type="ECO:0008006" key="3">
    <source>
        <dbReference type="Google" id="ProtNLM"/>
    </source>
</evidence>
<sequence>MRPKACARATVSARATVPNRTTVFIRASVFNRASMFIRTTVLTLAALLAAVACVPAPDGPAGPDTARAPGVRASSAPAPTGLERAVLAAGDVPGYELSGAPAPDAEGVPRADRAACAPLAEVMGGAPDDRARATVSRGLGARRHPGLAVSASLSAYAPPDARRLIARLKTALARCGTAFGTLLDGHRAAYQDVRAAPYAVRGEESVSWTATATGQGAPAPVHLVVVRRGATIVRFMAIDLSGRAPTTVAVPHDIADRQLDKLARTLGE</sequence>
<dbReference type="KEGG" id="shun:DWB77_03016"/>